<evidence type="ECO:0008006" key="3">
    <source>
        <dbReference type="Google" id="ProtNLM"/>
    </source>
</evidence>
<keyword evidence="2" id="KW-1185">Reference proteome</keyword>
<reference evidence="1 2" key="1">
    <citation type="submission" date="2018-05" db="EMBL/GenBank/DDBJ databases">
        <title>Complete Genome Sequence of Methylobacterium sp. 17Sr1-43.</title>
        <authorList>
            <person name="Srinivasan S."/>
        </authorList>
    </citation>
    <scope>NUCLEOTIDE SEQUENCE [LARGE SCALE GENOMIC DNA]</scope>
    <source>
        <strain evidence="1 2">17Sr1-43</strain>
    </source>
</reference>
<sequence length="71" mass="7610">MNLTRPHADLQPASLAAHTERLDVPVSLALKRAIGRAAAERGMPVAELVREAVASRLLQDAQDLAANRDEA</sequence>
<name>A0A2U8VTT8_9HYPH</name>
<dbReference type="KEGG" id="meti:DK427_12960"/>
<protein>
    <recommendedName>
        <fullName evidence="3">Ribbon-helix-helix protein CopG domain-containing protein</fullName>
    </recommendedName>
</protein>
<evidence type="ECO:0000313" key="2">
    <source>
        <dbReference type="Proteomes" id="UP000246058"/>
    </source>
</evidence>
<proteinExistence type="predicted"/>
<dbReference type="Proteomes" id="UP000246058">
    <property type="component" value="Chromosome"/>
</dbReference>
<dbReference type="AlphaFoldDB" id="A0A2U8VTT8"/>
<evidence type="ECO:0000313" key="1">
    <source>
        <dbReference type="EMBL" id="AWN36526.1"/>
    </source>
</evidence>
<gene>
    <name evidence="1" type="ORF">DK427_12960</name>
</gene>
<organism evidence="1 2">
    <name type="scientific">Methylobacterium radiodurans</name>
    <dbReference type="NCBI Taxonomy" id="2202828"/>
    <lineage>
        <taxon>Bacteria</taxon>
        <taxon>Pseudomonadati</taxon>
        <taxon>Pseudomonadota</taxon>
        <taxon>Alphaproteobacteria</taxon>
        <taxon>Hyphomicrobiales</taxon>
        <taxon>Methylobacteriaceae</taxon>
        <taxon>Methylobacterium</taxon>
    </lineage>
</organism>
<dbReference type="EMBL" id="CP029551">
    <property type="protein sequence ID" value="AWN36526.1"/>
    <property type="molecule type" value="Genomic_DNA"/>
</dbReference>
<accession>A0A2U8VTT8</accession>
<dbReference type="RefSeq" id="WP_109951627.1">
    <property type="nucleotide sequence ID" value="NZ_CP029551.1"/>
</dbReference>